<feature type="region of interest" description="Disordered" evidence="2">
    <location>
        <begin position="831"/>
        <end position="852"/>
    </location>
</feature>
<feature type="compositionally biased region" description="Low complexity" evidence="2">
    <location>
        <begin position="842"/>
        <end position="852"/>
    </location>
</feature>
<dbReference type="GO" id="GO:0006508">
    <property type="term" value="P:proteolysis"/>
    <property type="evidence" value="ECO:0007669"/>
    <property type="project" value="InterPro"/>
</dbReference>
<dbReference type="OrthoDB" id="5233646at2759"/>
<evidence type="ECO:0000259" key="5">
    <source>
        <dbReference type="PROSITE" id="PS51767"/>
    </source>
</evidence>
<dbReference type="GO" id="GO:0005576">
    <property type="term" value="C:extracellular region"/>
    <property type="evidence" value="ECO:0007669"/>
    <property type="project" value="TreeGrafter"/>
</dbReference>
<sequence length="852" mass="93576">MFLSLLVAAVFAAVVRADGPAPVALESGGWLGIDGNWSSVRFDVGSPSQEINVLISTSLSEFWTIGPGGCVRDDQQCITRRGGIYVPEHSPTWKPLDFWELGLKYLGFGGNGEYGLDAISASSPITNSVFSMKNVLLASINTTDYFEGLFGLGIIQSSFGNRVAESPLTQAVKTYGQIPSYSYGYTAGAHYRNTPASVTLGGYDTSRFVSHNERFTLTRTDGSPRVNVRGIQVAAANEETKPDDWTSLTNTLSSFNDSFLALIDSTTPHIWLPGPVCDRFAQALNLTYNNTLDIYTITDDQYAQYMEADSFTFTFSLSSPDNTDHLGSPLTVPGVVNITLDSRAFVTLLQYPFKQQVLNYGDPAVPSFSLRRAPGNSTFILGRTFLQEAYLTTRYDEQAFSIYQARFPDNYIANANIEAIQQPANSPYPPPAAASIEPVGLTDAQKAGIAVGVILGVSLAMLALWWWWLFPRWRKSRRASPQNDAFGGETKDSASVDMMSTPISPFIRTPSQANSERPPTTSPDSNRDATPTPPIMLQEAPDTEIHELPAALPPTELPSDSQAQLGARPRVVVPPPAVELDASDEYGSTITIEDMEMSSSESLSPYELSKRKLEKQLQGPLPEYSPPESGFEPPPEKLYPFAPREEPRPVPQPTQRRAPEPLSLPAEPSPVMVATAYPEIDDGTFSMMPLPSPLSPHPSHMGHPSSPSSESDTLLSAQSHPTYLSSMPSFTEQHMSPPPPPPTDLTSLLPPTPTRARRSHIDPADVVRVGPLQVNAQLSRQSFVPQFNQQPHELSLRSNRSTWMPEPLSPRSMERIDMEEDLIHVPQLAPRRFSWEEERETGSSSTRGPQWR</sequence>
<keyword evidence="3" id="KW-1133">Transmembrane helix</keyword>
<dbReference type="PROSITE" id="PS51767">
    <property type="entry name" value="PEPTIDASE_A1"/>
    <property type="match status" value="1"/>
</dbReference>
<evidence type="ECO:0000256" key="2">
    <source>
        <dbReference type="SAM" id="MobiDB-lite"/>
    </source>
</evidence>
<keyword evidence="7" id="KW-1185">Reference proteome</keyword>
<evidence type="ECO:0000313" key="7">
    <source>
        <dbReference type="Proteomes" id="UP000813444"/>
    </source>
</evidence>
<feature type="compositionally biased region" description="Low complexity" evidence="2">
    <location>
        <begin position="697"/>
        <end position="716"/>
    </location>
</feature>
<organism evidence="6 7">
    <name type="scientific">Stachybotrys elegans</name>
    <dbReference type="NCBI Taxonomy" id="80388"/>
    <lineage>
        <taxon>Eukaryota</taxon>
        <taxon>Fungi</taxon>
        <taxon>Dikarya</taxon>
        <taxon>Ascomycota</taxon>
        <taxon>Pezizomycotina</taxon>
        <taxon>Sordariomycetes</taxon>
        <taxon>Hypocreomycetidae</taxon>
        <taxon>Hypocreales</taxon>
        <taxon>Stachybotryaceae</taxon>
        <taxon>Stachybotrys</taxon>
    </lineage>
</organism>
<dbReference type="CDD" id="cd05471">
    <property type="entry name" value="pepsin_like"/>
    <property type="match status" value="1"/>
</dbReference>
<feature type="domain" description="Peptidase A1" evidence="5">
    <location>
        <begin position="38"/>
        <end position="403"/>
    </location>
</feature>
<dbReference type="GO" id="GO:0009277">
    <property type="term" value="C:fungal-type cell wall"/>
    <property type="evidence" value="ECO:0007669"/>
    <property type="project" value="TreeGrafter"/>
</dbReference>
<protein>
    <submittedName>
        <fullName evidence="6">Aspartic peptidase domain-containing protein</fullName>
    </submittedName>
</protein>
<comment type="similarity">
    <text evidence="1">Belongs to the peptidase A1 family.</text>
</comment>
<feature type="compositionally biased region" description="Low complexity" evidence="2">
    <location>
        <begin position="660"/>
        <end position="670"/>
    </location>
</feature>
<dbReference type="InterPro" id="IPR034164">
    <property type="entry name" value="Pepsin-like_dom"/>
</dbReference>
<feature type="chain" id="PRO_5035433950" evidence="4">
    <location>
        <begin position="18"/>
        <end position="852"/>
    </location>
</feature>
<dbReference type="SUPFAM" id="SSF50630">
    <property type="entry name" value="Acid proteases"/>
    <property type="match status" value="1"/>
</dbReference>
<feature type="transmembrane region" description="Helical" evidence="3">
    <location>
        <begin position="447"/>
        <end position="470"/>
    </location>
</feature>
<accession>A0A8K0WVV0</accession>
<evidence type="ECO:0000313" key="6">
    <source>
        <dbReference type="EMBL" id="KAH7327987.1"/>
    </source>
</evidence>
<dbReference type="InterPro" id="IPR033121">
    <property type="entry name" value="PEPTIDASE_A1"/>
</dbReference>
<feature type="signal peptide" evidence="4">
    <location>
        <begin position="1"/>
        <end position="17"/>
    </location>
</feature>
<dbReference type="InterPro" id="IPR001461">
    <property type="entry name" value="Aspartic_peptidase_A1"/>
</dbReference>
<name>A0A8K0WVV0_9HYPO</name>
<keyword evidence="4" id="KW-0732">Signal</keyword>
<dbReference type="AlphaFoldDB" id="A0A8K0WVV0"/>
<feature type="region of interest" description="Disordered" evidence="2">
    <location>
        <begin position="551"/>
        <end position="670"/>
    </location>
</feature>
<dbReference type="PANTHER" id="PTHR47965">
    <property type="entry name" value="ASPARTYL PROTEASE-RELATED"/>
    <property type="match status" value="1"/>
</dbReference>
<dbReference type="Proteomes" id="UP000813444">
    <property type="component" value="Unassembled WGS sequence"/>
</dbReference>
<gene>
    <name evidence="6" type="ORF">B0I35DRAFT_472748</name>
</gene>
<keyword evidence="3" id="KW-0472">Membrane</keyword>
<dbReference type="EMBL" id="JAGPNK010000001">
    <property type="protein sequence ID" value="KAH7327987.1"/>
    <property type="molecule type" value="Genomic_DNA"/>
</dbReference>
<keyword evidence="3" id="KW-0812">Transmembrane</keyword>
<dbReference type="PANTHER" id="PTHR47965:SF101">
    <property type="entry name" value="HYPOTHETICAL ASPARTYL PROTEASE (EUROFUNG)-RELATED"/>
    <property type="match status" value="1"/>
</dbReference>
<feature type="compositionally biased region" description="Polar residues" evidence="2">
    <location>
        <begin position="717"/>
        <end position="734"/>
    </location>
</feature>
<feature type="region of interest" description="Disordered" evidence="2">
    <location>
        <begin position="479"/>
        <end position="536"/>
    </location>
</feature>
<comment type="caution">
    <text evidence="6">The sequence shown here is derived from an EMBL/GenBank/DDBJ whole genome shotgun (WGS) entry which is preliminary data.</text>
</comment>
<feature type="region of interest" description="Disordered" evidence="2">
    <location>
        <begin position="682"/>
        <end position="764"/>
    </location>
</feature>
<dbReference type="InterPro" id="IPR021109">
    <property type="entry name" value="Peptidase_aspartic_dom_sf"/>
</dbReference>
<reference evidence="6" key="1">
    <citation type="journal article" date="2021" name="Nat. Commun.">
        <title>Genetic determinants of endophytism in the Arabidopsis root mycobiome.</title>
        <authorList>
            <person name="Mesny F."/>
            <person name="Miyauchi S."/>
            <person name="Thiergart T."/>
            <person name="Pickel B."/>
            <person name="Atanasova L."/>
            <person name="Karlsson M."/>
            <person name="Huettel B."/>
            <person name="Barry K.W."/>
            <person name="Haridas S."/>
            <person name="Chen C."/>
            <person name="Bauer D."/>
            <person name="Andreopoulos W."/>
            <person name="Pangilinan J."/>
            <person name="LaButti K."/>
            <person name="Riley R."/>
            <person name="Lipzen A."/>
            <person name="Clum A."/>
            <person name="Drula E."/>
            <person name="Henrissat B."/>
            <person name="Kohler A."/>
            <person name="Grigoriev I.V."/>
            <person name="Martin F.M."/>
            <person name="Hacquard S."/>
        </authorList>
    </citation>
    <scope>NUCLEOTIDE SEQUENCE</scope>
    <source>
        <strain evidence="6">MPI-CAGE-CH-0235</strain>
    </source>
</reference>
<dbReference type="Pfam" id="PF00026">
    <property type="entry name" value="Asp"/>
    <property type="match status" value="1"/>
</dbReference>
<proteinExistence type="inferred from homology"/>
<evidence type="ECO:0000256" key="1">
    <source>
        <dbReference type="ARBA" id="ARBA00007447"/>
    </source>
</evidence>
<feature type="compositionally biased region" description="Polar residues" evidence="2">
    <location>
        <begin position="509"/>
        <end position="524"/>
    </location>
</feature>
<feature type="compositionally biased region" description="Low complexity" evidence="2">
    <location>
        <begin position="597"/>
        <end position="607"/>
    </location>
</feature>
<evidence type="ECO:0000256" key="4">
    <source>
        <dbReference type="SAM" id="SignalP"/>
    </source>
</evidence>
<evidence type="ECO:0000256" key="3">
    <source>
        <dbReference type="SAM" id="Phobius"/>
    </source>
</evidence>
<dbReference type="Gene3D" id="2.40.70.10">
    <property type="entry name" value="Acid Proteases"/>
    <property type="match status" value="2"/>
</dbReference>
<dbReference type="GO" id="GO:0031505">
    <property type="term" value="P:fungal-type cell wall organization"/>
    <property type="evidence" value="ECO:0007669"/>
    <property type="project" value="TreeGrafter"/>
</dbReference>
<dbReference type="GO" id="GO:0004190">
    <property type="term" value="F:aspartic-type endopeptidase activity"/>
    <property type="evidence" value="ECO:0007669"/>
    <property type="project" value="InterPro"/>
</dbReference>